<dbReference type="Pfam" id="PF21691">
    <property type="entry name" value="LDL"/>
    <property type="match status" value="1"/>
</dbReference>
<dbReference type="InterPro" id="IPR048508">
    <property type="entry name" value="LDL"/>
</dbReference>
<proteinExistence type="predicted"/>
<evidence type="ECO:0000313" key="1">
    <source>
        <dbReference type="EMBL" id="PFH48292.1"/>
    </source>
</evidence>
<dbReference type="Proteomes" id="UP000242287">
    <property type="component" value="Unassembled WGS sequence"/>
</dbReference>
<protein>
    <submittedName>
        <fullName evidence="1">Uncharacterized protein</fullName>
    </submittedName>
</protein>
<organism evidence="1 2">
    <name type="scientific">Amanita thiersii Skay4041</name>
    <dbReference type="NCBI Taxonomy" id="703135"/>
    <lineage>
        <taxon>Eukaryota</taxon>
        <taxon>Fungi</taxon>
        <taxon>Dikarya</taxon>
        <taxon>Basidiomycota</taxon>
        <taxon>Agaricomycotina</taxon>
        <taxon>Agaricomycetes</taxon>
        <taxon>Agaricomycetidae</taxon>
        <taxon>Agaricales</taxon>
        <taxon>Pluteineae</taxon>
        <taxon>Amanitaceae</taxon>
        <taxon>Amanita</taxon>
    </lineage>
</organism>
<dbReference type="AlphaFoldDB" id="A0A2A9NKR0"/>
<evidence type="ECO:0000313" key="2">
    <source>
        <dbReference type="Proteomes" id="UP000242287"/>
    </source>
</evidence>
<keyword evidence="2" id="KW-1185">Reference proteome</keyword>
<gene>
    <name evidence="1" type="ORF">AMATHDRAFT_49657</name>
</gene>
<accession>A0A2A9NKR0</accession>
<name>A0A2A9NKR0_9AGAR</name>
<sequence>MELIPDCRYDFAEDFCKDWINARVQVWRTAYANSLGFWNYNECHYAFHNILDKCYTKANAGFQETLLGLVNPFTLSFCDCPPDNAFCQKLCNNTEWACHQLQKKCVVDCG</sequence>
<reference evidence="1 2" key="1">
    <citation type="submission" date="2014-02" db="EMBL/GenBank/DDBJ databases">
        <title>Transposable element dynamics among asymbiotic and ectomycorrhizal Amanita fungi.</title>
        <authorList>
            <consortium name="DOE Joint Genome Institute"/>
            <person name="Hess J."/>
            <person name="Skrede I."/>
            <person name="Wolfe B."/>
            <person name="LaButti K."/>
            <person name="Ohm R.A."/>
            <person name="Grigoriev I.V."/>
            <person name="Pringle A."/>
        </authorList>
    </citation>
    <scope>NUCLEOTIDE SEQUENCE [LARGE SCALE GENOMIC DNA]</scope>
    <source>
        <strain evidence="1 2">SKay4041</strain>
    </source>
</reference>
<dbReference type="EMBL" id="KZ302069">
    <property type="protein sequence ID" value="PFH48292.1"/>
    <property type="molecule type" value="Genomic_DNA"/>
</dbReference>